<dbReference type="NCBIfam" id="TIGR00369">
    <property type="entry name" value="unchar_dom_1"/>
    <property type="match status" value="1"/>
</dbReference>
<dbReference type="SUPFAM" id="SSF54637">
    <property type="entry name" value="Thioesterase/thiol ester dehydrase-isomerase"/>
    <property type="match status" value="1"/>
</dbReference>
<reference evidence="4 5" key="1">
    <citation type="submission" date="2024-01" db="EMBL/GenBank/DDBJ databases">
        <title>Draft genome sequence of Gordonia sp. LSe1-13.</title>
        <authorList>
            <person name="Suphannarot A."/>
            <person name="Mingma R."/>
        </authorList>
    </citation>
    <scope>NUCLEOTIDE SEQUENCE [LARGE SCALE GENOMIC DNA]</scope>
    <source>
        <strain evidence="4 5">LSe1-13</strain>
    </source>
</reference>
<gene>
    <name evidence="4" type="ORF">VZC37_04705</name>
</gene>
<dbReference type="InterPro" id="IPR039298">
    <property type="entry name" value="ACOT13"/>
</dbReference>
<evidence type="ECO:0000256" key="2">
    <source>
        <dbReference type="ARBA" id="ARBA00022801"/>
    </source>
</evidence>
<dbReference type="PANTHER" id="PTHR21660">
    <property type="entry name" value="THIOESTERASE SUPERFAMILY MEMBER-RELATED"/>
    <property type="match status" value="1"/>
</dbReference>
<dbReference type="EMBL" id="JAZDUF010000001">
    <property type="protein sequence ID" value="MEE3849618.1"/>
    <property type="molecule type" value="Genomic_DNA"/>
</dbReference>
<evidence type="ECO:0000313" key="4">
    <source>
        <dbReference type="EMBL" id="MEE3849618.1"/>
    </source>
</evidence>
<name>A0ABU7M924_9ACTN</name>
<dbReference type="PANTHER" id="PTHR21660:SF1">
    <property type="entry name" value="ACYL-COENZYME A THIOESTERASE 13"/>
    <property type="match status" value="1"/>
</dbReference>
<evidence type="ECO:0000313" key="5">
    <source>
        <dbReference type="Proteomes" id="UP001347146"/>
    </source>
</evidence>
<keyword evidence="2 4" id="KW-0378">Hydrolase</keyword>
<dbReference type="RefSeq" id="WP_330431244.1">
    <property type="nucleotide sequence ID" value="NZ_JAZDUF010000001.1"/>
</dbReference>
<dbReference type="InterPro" id="IPR029069">
    <property type="entry name" value="HotDog_dom_sf"/>
</dbReference>
<dbReference type="EC" id="3.1.2.-" evidence="4"/>
<dbReference type="CDD" id="cd03443">
    <property type="entry name" value="PaaI_thioesterase"/>
    <property type="match status" value="1"/>
</dbReference>
<evidence type="ECO:0000256" key="1">
    <source>
        <dbReference type="ARBA" id="ARBA00008324"/>
    </source>
</evidence>
<accession>A0ABU7M924</accession>
<dbReference type="InterPro" id="IPR006683">
    <property type="entry name" value="Thioestr_dom"/>
</dbReference>
<feature type="domain" description="Thioesterase" evidence="3">
    <location>
        <begin position="50"/>
        <end position="120"/>
    </location>
</feature>
<dbReference type="InterPro" id="IPR003736">
    <property type="entry name" value="PAAI_dom"/>
</dbReference>
<proteinExistence type="inferred from homology"/>
<organism evidence="4 5">
    <name type="scientific">Gordonia sesuvii</name>
    <dbReference type="NCBI Taxonomy" id="3116777"/>
    <lineage>
        <taxon>Bacteria</taxon>
        <taxon>Bacillati</taxon>
        <taxon>Actinomycetota</taxon>
        <taxon>Actinomycetes</taxon>
        <taxon>Mycobacteriales</taxon>
        <taxon>Gordoniaceae</taxon>
        <taxon>Gordonia</taxon>
    </lineage>
</organism>
<comment type="similarity">
    <text evidence="1">Belongs to the thioesterase PaaI family.</text>
</comment>
<keyword evidence="5" id="KW-1185">Reference proteome</keyword>
<dbReference type="Gene3D" id="3.10.129.10">
    <property type="entry name" value="Hotdog Thioesterase"/>
    <property type="match status" value="1"/>
</dbReference>
<dbReference type="Pfam" id="PF03061">
    <property type="entry name" value="4HBT"/>
    <property type="match status" value="1"/>
</dbReference>
<protein>
    <submittedName>
        <fullName evidence="4">PaaI family thioesterase</fullName>
        <ecNumber evidence="4">3.1.2.-</ecNumber>
    </submittedName>
</protein>
<comment type="caution">
    <text evidence="4">The sequence shown here is derived from an EMBL/GenBank/DDBJ whole genome shotgun (WGS) entry which is preliminary data.</text>
</comment>
<sequence>MSTSSPAPAAGIHELFAQIGFGEARREGDELVVELPAAPHVVNTRGGIQGGLIATLIDVVAGQHVVDGRAPDDGAVTSDMNIRYLRPVTAGSAHARSRIIHDGRRSVVVQVDVYATDSMKLAAVATVNFANVNPERRR</sequence>
<dbReference type="Proteomes" id="UP001347146">
    <property type="component" value="Unassembled WGS sequence"/>
</dbReference>
<dbReference type="GO" id="GO:0016787">
    <property type="term" value="F:hydrolase activity"/>
    <property type="evidence" value="ECO:0007669"/>
    <property type="project" value="UniProtKB-KW"/>
</dbReference>
<evidence type="ECO:0000259" key="3">
    <source>
        <dbReference type="Pfam" id="PF03061"/>
    </source>
</evidence>